<organism evidence="2 3">
    <name type="scientific">Allacma fusca</name>
    <dbReference type="NCBI Taxonomy" id="39272"/>
    <lineage>
        <taxon>Eukaryota</taxon>
        <taxon>Metazoa</taxon>
        <taxon>Ecdysozoa</taxon>
        <taxon>Arthropoda</taxon>
        <taxon>Hexapoda</taxon>
        <taxon>Collembola</taxon>
        <taxon>Symphypleona</taxon>
        <taxon>Sminthuridae</taxon>
        <taxon>Allacma</taxon>
    </lineage>
</organism>
<evidence type="ECO:0000313" key="2">
    <source>
        <dbReference type="EMBL" id="CAG7672668.1"/>
    </source>
</evidence>
<feature type="non-terminal residue" evidence="2">
    <location>
        <position position="1"/>
    </location>
</feature>
<accession>A0A8J2NHG8</accession>
<protein>
    <submittedName>
        <fullName evidence="2">Uncharacterized protein</fullName>
    </submittedName>
</protein>
<feature type="signal peptide" evidence="1">
    <location>
        <begin position="1"/>
        <end position="22"/>
    </location>
</feature>
<comment type="caution">
    <text evidence="2">The sequence shown here is derived from an EMBL/GenBank/DDBJ whole genome shotgun (WGS) entry which is preliminary data.</text>
</comment>
<gene>
    <name evidence="2" type="ORF">AFUS01_LOCUS2133</name>
</gene>
<proteinExistence type="predicted"/>
<evidence type="ECO:0000256" key="1">
    <source>
        <dbReference type="SAM" id="SignalP"/>
    </source>
</evidence>
<feature type="chain" id="PRO_5035198679" evidence="1">
    <location>
        <begin position="23"/>
        <end position="81"/>
    </location>
</feature>
<keyword evidence="3" id="KW-1185">Reference proteome</keyword>
<keyword evidence="1" id="KW-0732">Signal</keyword>
<name>A0A8J2NHG8_9HEXA</name>
<evidence type="ECO:0000313" key="3">
    <source>
        <dbReference type="Proteomes" id="UP000708208"/>
    </source>
</evidence>
<dbReference type="AlphaFoldDB" id="A0A8J2NHG8"/>
<sequence length="81" mass="9151">MSAKRDLAVLLILTVALISIGAQNSTKRGCNTSGIMKLAIEIVQTHNVDNTIVLFYDKELESRRIHMKFIEDLHMLNRVVV</sequence>
<dbReference type="Proteomes" id="UP000708208">
    <property type="component" value="Unassembled WGS sequence"/>
</dbReference>
<reference evidence="2" key="1">
    <citation type="submission" date="2021-06" db="EMBL/GenBank/DDBJ databases">
        <authorList>
            <person name="Hodson N. C."/>
            <person name="Mongue J. A."/>
            <person name="Jaron S. K."/>
        </authorList>
    </citation>
    <scope>NUCLEOTIDE SEQUENCE</scope>
</reference>
<dbReference type="EMBL" id="CAJVCH010012084">
    <property type="protein sequence ID" value="CAG7672668.1"/>
    <property type="molecule type" value="Genomic_DNA"/>
</dbReference>